<dbReference type="EMBL" id="LKMD01000101">
    <property type="protein sequence ID" value="PIA99832.1"/>
    <property type="molecule type" value="Genomic_DNA"/>
</dbReference>
<dbReference type="GO" id="GO:0003676">
    <property type="term" value="F:nucleic acid binding"/>
    <property type="evidence" value="ECO:0007669"/>
    <property type="project" value="InterPro"/>
</dbReference>
<sequence>MANVQQTQAFYALTLEAPSAPTAAVLCNVIPGLKTGDQQIFEARGQRVLLHRITESADRTERKITTVCDQDAFGIIRGVAAFRIPATATDQLVISSDSGRVAMLQYDHEKNRFKRLHLETYGKSGVRRTIPGQYLASDPRGRCIMMASVEKNKVVYMLNRHADGNILISSPHEANQWGSLCFALCALDTGWEPPIFATLEVEYTEAESDPTGEAYQRREKQLVYYTVDMGLNHVVKTWSEPVDYTANMLFGVPGGQDGPSGVLVCCEDRIYYKHDKAANLSIAIPRREGATEDKERKRQIVAGCLHLAKTRHEFFFFLQTEDGDVFKLNINMATDEQGRQTADPEQIVLKYYDTFPVAKQMLLHKKGFLYIAAEDGNTQLFHIDDLADDPEFEPHNTFTSDGVSTDPSEPIEPTYFKPRELTMTHLAVDVPGLHPLMKTRVDNLTHEDAPQIYGIQGKGNRSQFKTIRHGLDVEILINNSMGNVPYDNIWTFKHRATDEHHRYLLLSSNYGDLTIACSIGDSVEQIENSNFLENRATVHAEQMGDAVLVQVHARGIRSIYQDGKLNEWNTPSHRTCVVASANQYQLLLGLSSAELCFFFMGEDGVLVQLDEMPEMSGKITAMSVGQTPKGRQQSKYAVVGCDDCTIRVLSIELDTPLEARSVQALSAVPTSLEIVEMLDPASGTTINVVHIGLQSGLYLRAVIDETTGELGDVRTKFLGTKAPRLCPVQVEDEDCVLACSSRPWLGYNHPQSHLYTVTPLIAEQMEAARAFISPDLSGLCAIQGSSLLIFQLPSVEGRLSHSAIPLNNTPRGMTRNPYFPIWYTVQADGNTLSKATRDQLRGKVIDDDEEATALERHLGLPRGTSHWASCIQAIDPLNRQGVVSTVELGENEAALCCTCVAFESRNYELYLAVGTGQHMSPGTAQQAAGYVHIYKLEEDGTKMTFVHKTKFAQPIYALLPFHGRLALGVGNELLIYDMGMKALLRKARGTATPNQIVSLEAHGNRIICGDVSESVTYLVYKPGFNRLIPFVDDVIQRWTTGTTMIDYETVAGGDKFGNLWVVRCPEQPSQEADEEGAGGFIMNERSYLNGAPYRLDLRAHYYCQDIPMSLQRTALVAGGQEVLFWSGLQGTLGMLVPFVTREDVEFFTSLEQQLRAEDPPLAGRDHLMYRSYYVPVKGVIDGDLCERFMALSYDSKQKVAAEVDRSVKEIEKKVQEMRTRVAF</sequence>
<dbReference type="InterPro" id="IPR036322">
    <property type="entry name" value="WD40_repeat_dom_sf"/>
</dbReference>
<reference evidence="10 12" key="1">
    <citation type="submission" date="2015-10" db="EMBL/GenBank/DDBJ databases">
        <title>The cercosporin biosynthetic gene cluster was horizontally transferred to several fungal lineages and shown to be expanded in Cercospora beticola based on microsynteny with recipient genomes.</title>
        <authorList>
            <person name="De Jonge R."/>
            <person name="Ebert M.K."/>
            <person name="Suttle J.C."/>
            <person name="Jurick Ii W.M."/>
            <person name="Secor G.A."/>
            <person name="Thomma B.P."/>
            <person name="Van De Peer Y."/>
            <person name="Bolton M.D."/>
        </authorList>
    </citation>
    <scope>NUCLEOTIDE SEQUENCE [LARGE SCALE GENOMIC DNA]</scope>
    <source>
        <strain evidence="10 12">09-40</strain>
    </source>
</reference>
<organism evidence="10 12">
    <name type="scientific">Cercospora beticola</name>
    <name type="common">Sugarbeet leaf spot fungus</name>
    <dbReference type="NCBI Taxonomy" id="122368"/>
    <lineage>
        <taxon>Eukaryota</taxon>
        <taxon>Fungi</taxon>
        <taxon>Dikarya</taxon>
        <taxon>Ascomycota</taxon>
        <taxon>Pezizomycotina</taxon>
        <taxon>Dothideomycetes</taxon>
        <taxon>Dothideomycetidae</taxon>
        <taxon>Mycosphaerellales</taxon>
        <taxon>Mycosphaerellaceae</taxon>
        <taxon>Cercospora</taxon>
    </lineage>
</organism>
<keyword evidence="13" id="KW-1185">Reference proteome</keyword>
<evidence type="ECO:0000256" key="2">
    <source>
        <dbReference type="ARBA" id="ARBA00022664"/>
    </source>
</evidence>
<keyword evidence="3" id="KW-0747">Spliceosome</keyword>
<name>A0A2G5I5T2_CERBT</name>
<evidence type="ECO:0000256" key="4">
    <source>
        <dbReference type="ARBA" id="ARBA00023187"/>
    </source>
</evidence>
<evidence type="ECO:0000313" key="12">
    <source>
        <dbReference type="Proteomes" id="UP000230605"/>
    </source>
</evidence>
<dbReference type="Pfam" id="PF23726">
    <property type="entry name" value="Beta-prop_RSE1_2nd"/>
    <property type="match status" value="1"/>
</dbReference>
<dbReference type="Gene3D" id="1.10.150.910">
    <property type="match status" value="1"/>
</dbReference>
<evidence type="ECO:0000256" key="6">
    <source>
        <dbReference type="ARBA" id="ARBA00038266"/>
    </source>
</evidence>
<keyword evidence="5" id="KW-0539">Nucleus</keyword>
<proteinExistence type="inferred from homology"/>
<dbReference type="OrthoDB" id="436637at2759"/>
<evidence type="ECO:0000259" key="9">
    <source>
        <dbReference type="Pfam" id="PF23726"/>
    </source>
</evidence>
<protein>
    <submittedName>
        <fullName evidence="10">Pre-mRNA-splicing factor rse1</fullName>
    </submittedName>
</protein>
<dbReference type="InterPro" id="IPR058543">
    <property type="entry name" value="Beta-prop_RSE1/DDB1/CPSF1_2nd"/>
</dbReference>
<dbReference type="GO" id="GO:0005681">
    <property type="term" value="C:spliceosomal complex"/>
    <property type="evidence" value="ECO:0007669"/>
    <property type="project" value="UniProtKB-KW"/>
</dbReference>
<dbReference type="Gene3D" id="2.130.10.10">
    <property type="entry name" value="YVTN repeat-like/Quinoprotein amine dehydrogenase"/>
    <property type="match status" value="3"/>
</dbReference>
<feature type="domain" description="RSE1/DDB1/CPSF1 C-terminal" evidence="7">
    <location>
        <begin position="868"/>
        <end position="1189"/>
    </location>
</feature>
<dbReference type="FunFam" id="2.130.10.10:FF:001143">
    <property type="entry name" value="Pre-mRNA-splicing factor rse-1, putative"/>
    <property type="match status" value="1"/>
</dbReference>
<dbReference type="InterPro" id="IPR015943">
    <property type="entry name" value="WD40/YVTN_repeat-like_dom_sf"/>
</dbReference>
<dbReference type="Proteomes" id="UP000230605">
    <property type="component" value="Chromosome 3"/>
</dbReference>
<evidence type="ECO:0000313" key="10">
    <source>
        <dbReference type="EMBL" id="PIA99832.1"/>
    </source>
</evidence>
<comment type="subcellular location">
    <subcellularLocation>
        <location evidence="1">Nucleus</location>
    </subcellularLocation>
</comment>
<evidence type="ECO:0000259" key="7">
    <source>
        <dbReference type="Pfam" id="PF03178"/>
    </source>
</evidence>
<dbReference type="InterPro" id="IPR004871">
    <property type="entry name" value="RSE1/DDB1/CPSF1_C"/>
</dbReference>
<evidence type="ECO:0000256" key="3">
    <source>
        <dbReference type="ARBA" id="ARBA00022728"/>
    </source>
</evidence>
<keyword evidence="2" id="KW-0507">mRNA processing</keyword>
<comment type="similarity">
    <text evidence="6">Belongs to the RSE1 family.</text>
</comment>
<dbReference type="AlphaFoldDB" id="A0A2G5I5T2"/>
<dbReference type="EMBL" id="CP134186">
    <property type="protein sequence ID" value="WPB00764.1"/>
    <property type="molecule type" value="Genomic_DNA"/>
</dbReference>
<dbReference type="Proteomes" id="UP001302367">
    <property type="component" value="Chromosome 3"/>
</dbReference>
<feature type="domain" description="RSE1/DDB1/CPSF1 first beta-propeller" evidence="8">
    <location>
        <begin position="35"/>
        <end position="395"/>
    </location>
</feature>
<evidence type="ECO:0000256" key="5">
    <source>
        <dbReference type="ARBA" id="ARBA00023242"/>
    </source>
</evidence>
<dbReference type="InterPro" id="IPR050358">
    <property type="entry name" value="RSE1/DDB1/CFT1"/>
</dbReference>
<gene>
    <name evidence="10" type="ORF">CB0940_03585</name>
    <name evidence="11" type="ORF">RHO25_005384</name>
</gene>
<dbReference type="Pfam" id="PF10433">
    <property type="entry name" value="Beta-prop_RSE1_1st"/>
    <property type="match status" value="1"/>
</dbReference>
<reference evidence="11 13" key="2">
    <citation type="submission" date="2023-09" db="EMBL/GenBank/DDBJ databases">
        <title>Complete-Gapless Cercospora beticola genome.</title>
        <authorList>
            <person name="Wyatt N.A."/>
            <person name="Spanner R.E."/>
            <person name="Bolton M.D."/>
        </authorList>
    </citation>
    <scope>NUCLEOTIDE SEQUENCE [LARGE SCALE GENOMIC DNA]</scope>
    <source>
        <strain evidence="11">Cb09-40</strain>
    </source>
</reference>
<dbReference type="GO" id="GO:0008380">
    <property type="term" value="P:RNA splicing"/>
    <property type="evidence" value="ECO:0007669"/>
    <property type="project" value="UniProtKB-KW"/>
</dbReference>
<evidence type="ECO:0000256" key="1">
    <source>
        <dbReference type="ARBA" id="ARBA00004123"/>
    </source>
</evidence>
<dbReference type="Pfam" id="PF03178">
    <property type="entry name" value="CPSF_A"/>
    <property type="match status" value="1"/>
</dbReference>
<feature type="domain" description="RSE1/DDB1/CPSF1 second beta-propeller" evidence="9">
    <location>
        <begin position="488"/>
        <end position="792"/>
    </location>
</feature>
<evidence type="ECO:0000313" key="11">
    <source>
        <dbReference type="EMBL" id="WPB00764.1"/>
    </source>
</evidence>
<accession>A0A2G5I5T2</accession>
<dbReference type="GO" id="GO:0006397">
    <property type="term" value="P:mRNA processing"/>
    <property type="evidence" value="ECO:0007669"/>
    <property type="project" value="UniProtKB-KW"/>
</dbReference>
<dbReference type="PANTHER" id="PTHR10644">
    <property type="entry name" value="DNA REPAIR/RNA PROCESSING CPSF FAMILY"/>
    <property type="match status" value="1"/>
</dbReference>
<dbReference type="InterPro" id="IPR018846">
    <property type="entry name" value="Beta-prop_RSE1/DDB1/CPSF1_1st"/>
</dbReference>
<evidence type="ECO:0000313" key="13">
    <source>
        <dbReference type="Proteomes" id="UP001302367"/>
    </source>
</evidence>
<dbReference type="SUPFAM" id="SSF50978">
    <property type="entry name" value="WD40 repeat-like"/>
    <property type="match status" value="1"/>
</dbReference>
<evidence type="ECO:0000259" key="8">
    <source>
        <dbReference type="Pfam" id="PF10433"/>
    </source>
</evidence>
<keyword evidence="4" id="KW-0508">mRNA splicing</keyword>